<gene>
    <name evidence="2" type="ORF">A9Q84_03715</name>
</gene>
<comment type="caution">
    <text evidence="2">The sequence shown here is derived from an EMBL/GenBank/DDBJ whole genome shotgun (WGS) entry which is preliminary data.</text>
</comment>
<dbReference type="AlphaFoldDB" id="A0A1Y5FA17"/>
<name>A0A1Y5FA17_9BACT</name>
<dbReference type="Gene3D" id="3.10.350.10">
    <property type="entry name" value="LysM domain"/>
    <property type="match status" value="1"/>
</dbReference>
<organism evidence="2 3">
    <name type="scientific">Halobacteriovorax marinus</name>
    <dbReference type="NCBI Taxonomy" id="97084"/>
    <lineage>
        <taxon>Bacteria</taxon>
        <taxon>Pseudomonadati</taxon>
        <taxon>Bdellovibrionota</taxon>
        <taxon>Bacteriovoracia</taxon>
        <taxon>Bacteriovoracales</taxon>
        <taxon>Halobacteriovoraceae</taxon>
        <taxon>Halobacteriovorax</taxon>
    </lineage>
</organism>
<dbReference type="EMBL" id="MAAO01000004">
    <property type="protein sequence ID" value="OUR98530.1"/>
    <property type="molecule type" value="Genomic_DNA"/>
</dbReference>
<protein>
    <recommendedName>
        <fullName evidence="1">LysM domain-containing protein</fullName>
    </recommendedName>
</protein>
<proteinExistence type="predicted"/>
<accession>A0A1Y5FA17</accession>
<dbReference type="InterPro" id="IPR036779">
    <property type="entry name" value="LysM_dom_sf"/>
</dbReference>
<dbReference type="InterPro" id="IPR018392">
    <property type="entry name" value="LysM"/>
</dbReference>
<evidence type="ECO:0000259" key="1">
    <source>
        <dbReference type="PROSITE" id="PS51782"/>
    </source>
</evidence>
<evidence type="ECO:0000313" key="2">
    <source>
        <dbReference type="EMBL" id="OUR98530.1"/>
    </source>
</evidence>
<feature type="domain" description="LysM" evidence="1">
    <location>
        <begin position="3"/>
        <end position="52"/>
    </location>
</feature>
<evidence type="ECO:0000313" key="3">
    <source>
        <dbReference type="Proteomes" id="UP000196531"/>
    </source>
</evidence>
<sequence>MGKPHIIKRGETLQNVSLQHYGTNREWPYIWANNSPLIENPNKVYAGFTIFYLPLEEKNTLSKVLEERHLMMKRHYEVQEMTNNYYLRKKEGDFVEKFFARKIFQDLSHTANI</sequence>
<dbReference type="Proteomes" id="UP000196531">
    <property type="component" value="Unassembled WGS sequence"/>
</dbReference>
<reference evidence="3" key="1">
    <citation type="journal article" date="2017" name="Proc. Natl. Acad. Sci. U.S.A.">
        <title>Simulation of Deepwater Horizon oil plume reveals substrate specialization within a complex community of hydrocarbon-degraders.</title>
        <authorList>
            <person name="Hu P."/>
            <person name="Dubinsky E.A."/>
            <person name="Probst A.J."/>
            <person name="Wang J."/>
            <person name="Sieber C.M.K."/>
            <person name="Tom L.M."/>
            <person name="Gardinali P."/>
            <person name="Banfield J.F."/>
            <person name="Atlas R.M."/>
            <person name="Andersen G.L."/>
        </authorList>
    </citation>
    <scope>NUCLEOTIDE SEQUENCE [LARGE SCALE GENOMIC DNA]</scope>
</reference>
<dbReference type="PROSITE" id="PS51782">
    <property type="entry name" value="LYSM"/>
    <property type="match status" value="1"/>
</dbReference>